<feature type="compositionally biased region" description="Basic and acidic residues" evidence="1">
    <location>
        <begin position="33"/>
        <end position="49"/>
    </location>
</feature>
<sequence>MREERRLSDGEKLAAVQSSVITIETIQPATERSTTREDTSQRPHVKPGLEKSIVRRESYRNGLEILEMERSEKWRLWRMWFIKTTKVKTSETERRKTTNLALQLVSSVHAWSRVTWGCNTSNDSRAVNWPVGTDMGH</sequence>
<organism evidence="2 3">
    <name type="scientific">Elysia crispata</name>
    <name type="common">lettuce slug</name>
    <dbReference type="NCBI Taxonomy" id="231223"/>
    <lineage>
        <taxon>Eukaryota</taxon>
        <taxon>Metazoa</taxon>
        <taxon>Spiralia</taxon>
        <taxon>Lophotrochozoa</taxon>
        <taxon>Mollusca</taxon>
        <taxon>Gastropoda</taxon>
        <taxon>Heterobranchia</taxon>
        <taxon>Euthyneura</taxon>
        <taxon>Panpulmonata</taxon>
        <taxon>Sacoglossa</taxon>
        <taxon>Placobranchoidea</taxon>
        <taxon>Plakobranchidae</taxon>
        <taxon>Elysia</taxon>
    </lineage>
</organism>
<protein>
    <submittedName>
        <fullName evidence="2">Uncharacterized protein</fullName>
    </submittedName>
</protein>
<dbReference type="EMBL" id="JAWDGP010004484">
    <property type="protein sequence ID" value="KAK3763927.1"/>
    <property type="molecule type" value="Genomic_DNA"/>
</dbReference>
<dbReference type="Proteomes" id="UP001283361">
    <property type="component" value="Unassembled WGS sequence"/>
</dbReference>
<evidence type="ECO:0000256" key="1">
    <source>
        <dbReference type="SAM" id="MobiDB-lite"/>
    </source>
</evidence>
<reference evidence="2" key="1">
    <citation type="journal article" date="2023" name="G3 (Bethesda)">
        <title>A reference genome for the long-term kleptoplast-retaining sea slug Elysia crispata morphotype clarki.</title>
        <authorList>
            <person name="Eastman K.E."/>
            <person name="Pendleton A.L."/>
            <person name="Shaikh M.A."/>
            <person name="Suttiyut T."/>
            <person name="Ogas R."/>
            <person name="Tomko P."/>
            <person name="Gavelis G."/>
            <person name="Widhalm J.R."/>
            <person name="Wisecaver J.H."/>
        </authorList>
    </citation>
    <scope>NUCLEOTIDE SEQUENCE</scope>
    <source>
        <strain evidence="2">ECLA1</strain>
    </source>
</reference>
<comment type="caution">
    <text evidence="2">The sequence shown here is derived from an EMBL/GenBank/DDBJ whole genome shotgun (WGS) entry which is preliminary data.</text>
</comment>
<evidence type="ECO:0000313" key="3">
    <source>
        <dbReference type="Proteomes" id="UP001283361"/>
    </source>
</evidence>
<dbReference type="AlphaFoldDB" id="A0AAE0Z6Y5"/>
<name>A0AAE0Z6Y5_9GAST</name>
<evidence type="ECO:0000313" key="2">
    <source>
        <dbReference type="EMBL" id="KAK3763927.1"/>
    </source>
</evidence>
<accession>A0AAE0Z6Y5</accession>
<feature type="region of interest" description="Disordered" evidence="1">
    <location>
        <begin position="24"/>
        <end position="49"/>
    </location>
</feature>
<gene>
    <name evidence="2" type="ORF">RRG08_050575</name>
</gene>
<proteinExistence type="predicted"/>
<keyword evidence="3" id="KW-1185">Reference proteome</keyword>